<gene>
    <name evidence="2" type="ORF">HINF_LOCUS53164</name>
</gene>
<dbReference type="EMBL" id="CAXDID020000269">
    <property type="protein sequence ID" value="CAL6067734.1"/>
    <property type="molecule type" value="Genomic_DNA"/>
</dbReference>
<comment type="caution">
    <text evidence="2">The sequence shown here is derived from an EMBL/GenBank/DDBJ whole genome shotgun (WGS) entry which is preliminary data.</text>
</comment>
<protein>
    <submittedName>
        <fullName evidence="2">N-terminal alpha-helical</fullName>
    </submittedName>
</protein>
<evidence type="ECO:0000313" key="2">
    <source>
        <dbReference type="EMBL" id="CAL6067734.1"/>
    </source>
</evidence>
<keyword evidence="3" id="KW-1185">Reference proteome</keyword>
<name>A0ABP1KTE0_9EUKA</name>
<sequence length="163" mass="18501">MGITADQLKDINIILQNKKDALTQNNYNSISSPWTITSYQNAATSYLNSMVYTTDRTYLWSSYKNMEQGPQLQSTVNNLLAIATAYATTPYKNYTNIHFQNATTLDVLSQALDFVFTTYYKADLAKLLLHYLEQLKTGGSGKQVFQTFQGTQLFQFKTVSLQN</sequence>
<organism evidence="2 3">
    <name type="scientific">Hexamita inflata</name>
    <dbReference type="NCBI Taxonomy" id="28002"/>
    <lineage>
        <taxon>Eukaryota</taxon>
        <taxon>Metamonada</taxon>
        <taxon>Diplomonadida</taxon>
        <taxon>Hexamitidae</taxon>
        <taxon>Hexamitinae</taxon>
        <taxon>Hexamita</taxon>
    </lineage>
</organism>
<dbReference type="InterPro" id="IPR012970">
    <property type="entry name" value="Lyase_8_alpha_N"/>
</dbReference>
<proteinExistence type="predicted"/>
<accession>A0ABP1KTE0</accession>
<evidence type="ECO:0000259" key="1">
    <source>
        <dbReference type="Pfam" id="PF08124"/>
    </source>
</evidence>
<dbReference type="Proteomes" id="UP001642409">
    <property type="component" value="Unassembled WGS sequence"/>
</dbReference>
<evidence type="ECO:0000313" key="3">
    <source>
        <dbReference type="Proteomes" id="UP001642409"/>
    </source>
</evidence>
<dbReference type="InterPro" id="IPR008929">
    <property type="entry name" value="Chondroitin_lyas"/>
</dbReference>
<dbReference type="Gene3D" id="1.50.10.100">
    <property type="entry name" value="Chondroitin AC/alginate lyase"/>
    <property type="match status" value="1"/>
</dbReference>
<dbReference type="SUPFAM" id="SSF48230">
    <property type="entry name" value="Chondroitin AC/alginate lyase"/>
    <property type="match status" value="1"/>
</dbReference>
<reference evidence="2 3" key="1">
    <citation type="submission" date="2024-07" db="EMBL/GenBank/DDBJ databases">
        <authorList>
            <person name="Akdeniz Z."/>
        </authorList>
    </citation>
    <scope>NUCLEOTIDE SEQUENCE [LARGE SCALE GENOMIC DNA]</scope>
</reference>
<feature type="domain" description="Polysaccharide lyase 8 N-terminal alpha-helical" evidence="1">
    <location>
        <begin position="37"/>
        <end position="122"/>
    </location>
</feature>
<dbReference type="Pfam" id="PF08124">
    <property type="entry name" value="Lyase_8_N"/>
    <property type="match status" value="1"/>
</dbReference>